<evidence type="ECO:0000313" key="3">
    <source>
        <dbReference type="EMBL" id="ELU36782.1"/>
    </source>
</evidence>
<dbReference type="InterPro" id="IPR027417">
    <property type="entry name" value="P-loop_NTPase"/>
</dbReference>
<reference evidence="3 4" key="1">
    <citation type="journal article" date="2013" name="Nat. Commun.">
        <title>The evolution and pathogenic mechanisms of the rice sheath blight pathogen.</title>
        <authorList>
            <person name="Zheng A."/>
            <person name="Lin R."/>
            <person name="Xu L."/>
            <person name="Qin P."/>
            <person name="Tang C."/>
            <person name="Ai P."/>
            <person name="Zhang D."/>
            <person name="Liu Y."/>
            <person name="Sun Z."/>
            <person name="Feng H."/>
            <person name="Wang Y."/>
            <person name="Chen Y."/>
            <person name="Liang X."/>
            <person name="Fu R."/>
            <person name="Li Q."/>
            <person name="Zhang J."/>
            <person name="Yu X."/>
            <person name="Xie Z."/>
            <person name="Ding L."/>
            <person name="Guan P."/>
            <person name="Tang J."/>
            <person name="Liang Y."/>
            <person name="Wang S."/>
            <person name="Deng Q."/>
            <person name="Li S."/>
            <person name="Zhu J."/>
            <person name="Wang L."/>
            <person name="Liu H."/>
            <person name="Li P."/>
        </authorList>
    </citation>
    <scope>NUCLEOTIDE SEQUENCE [LARGE SCALE GENOMIC DNA]</scope>
    <source>
        <strain evidence="4">AG-1 IA</strain>
    </source>
</reference>
<dbReference type="Gene3D" id="3.40.50.300">
    <property type="entry name" value="P-loop containing nucleotide triphosphate hydrolases"/>
    <property type="match status" value="1"/>
</dbReference>
<name>L8WJ94_THACA</name>
<keyword evidence="4" id="KW-1185">Reference proteome</keyword>
<evidence type="ECO:0000256" key="2">
    <source>
        <dbReference type="SAM" id="MobiDB-lite"/>
    </source>
</evidence>
<proteinExistence type="predicted"/>
<evidence type="ECO:0000313" key="4">
    <source>
        <dbReference type="Proteomes" id="UP000011668"/>
    </source>
</evidence>
<gene>
    <name evidence="3" type="ORF">AG1IA_09189</name>
</gene>
<dbReference type="STRING" id="983506.L8WJ94"/>
<dbReference type="SUPFAM" id="SSF52540">
    <property type="entry name" value="P-loop containing nucleoside triphosphate hydrolases"/>
    <property type="match status" value="1"/>
</dbReference>
<dbReference type="EMBL" id="AFRT01003064">
    <property type="protein sequence ID" value="ELU36782.1"/>
    <property type="molecule type" value="Genomic_DNA"/>
</dbReference>
<dbReference type="OrthoDB" id="3222645at2759"/>
<dbReference type="AlphaFoldDB" id="L8WJ94"/>
<comment type="caution">
    <text evidence="3">The sequence shown here is derived from an EMBL/GenBank/DDBJ whole genome shotgun (WGS) entry which is preliminary data.</text>
</comment>
<organism evidence="3 4">
    <name type="scientific">Thanatephorus cucumeris (strain AG1-IA)</name>
    <name type="common">Rice sheath blight fungus</name>
    <name type="synonym">Rhizoctonia solani</name>
    <dbReference type="NCBI Taxonomy" id="983506"/>
    <lineage>
        <taxon>Eukaryota</taxon>
        <taxon>Fungi</taxon>
        <taxon>Dikarya</taxon>
        <taxon>Basidiomycota</taxon>
        <taxon>Agaricomycotina</taxon>
        <taxon>Agaricomycetes</taxon>
        <taxon>Cantharellales</taxon>
        <taxon>Ceratobasidiaceae</taxon>
        <taxon>Rhizoctonia</taxon>
        <taxon>Rhizoctonia solani AG-1</taxon>
    </lineage>
</organism>
<dbReference type="HOGENOM" id="CLU_012628_0_0_1"/>
<dbReference type="Proteomes" id="UP000011668">
    <property type="component" value="Unassembled WGS sequence"/>
</dbReference>
<keyword evidence="1" id="KW-0175">Coiled coil</keyword>
<feature type="coiled-coil region" evidence="1">
    <location>
        <begin position="428"/>
        <end position="479"/>
    </location>
</feature>
<evidence type="ECO:0000256" key="1">
    <source>
        <dbReference type="SAM" id="Coils"/>
    </source>
</evidence>
<protein>
    <recommendedName>
        <fullName evidence="5">AIG1 domain-containing protein</fullName>
    </recommendedName>
</protein>
<feature type="region of interest" description="Disordered" evidence="2">
    <location>
        <begin position="63"/>
        <end position="83"/>
    </location>
</feature>
<evidence type="ECO:0008006" key="5">
    <source>
        <dbReference type="Google" id="ProtNLM"/>
    </source>
</evidence>
<sequence length="776" mass="87145">MIKETYSIYSSRRTSMDFGLLIFACGQDWEGKLYWYLAPEVCIRFGGTELEACTTRTGPMIIIPKDSSRRGTSGGTQGRDRPDRRLGVVESCVRRFRACRERWRVCKLRTAEPHHASRSVTTRGGERGRVWLAHVTEPPCLGQVWPSISCGSSAHICHQQPVGDSASNTIVVLINRLAMFEFLGLGSTKKAQPYDLGQPLTGRFGQQLLSVLGRSGAGKSYLQLIDAVSCTEPNQPIGRHEITTKMKTHLASFSGVNYQLIDTPGFDNMKLDDIEICARLVKHLRESSSTGNGVNGIIYIHQSGDPLRSESFYKYLTVISHVFLGGRDLDRLTVLVRNVDPHGPGNTQIDEEKQNGMSTIGRFHAMGARIVASSAETNGFINAIQSYASTYPILLPVQMNRSNIIADLESILQRTPIQAYTSQEQRTKSDYERKRQEFELILEAKQRNLAQCQDALRQADKLRVELHETEVNLRHQSQQMQHEYSSLRSELQLQENFEQSEIVQELEDINRHIDDISRSISAYLTDTHVRSMFGRNPAEVTSRDAQNLSELFRLLQAEEGKCSLVSSSDGKGLEIESFLDFSIRHMLCTLLVIGVFQPFHPGINSEQSAALLRAYEDIQKRESQTSAGKWRSSTFKSIYTDDEEQTGTSIRQLLHLFIRTQLNPLLTSVFGSKEATMDRQHFNQMFELVKRAWNWNSKLKGEVIVLGDFCQIAHAPNSEFDPNIMKEFEPQPGVRPTSVLGTIGIGLVSLRAVGGGRSPEETIICKTTVATDTLYV</sequence>
<dbReference type="CDD" id="cd00882">
    <property type="entry name" value="Ras_like_GTPase"/>
    <property type="match status" value="1"/>
</dbReference>
<accession>L8WJ94</accession>